<dbReference type="InterPro" id="IPR000529">
    <property type="entry name" value="Ribosomal_bS6"/>
</dbReference>
<sequence>MRHYEVVLLVSPDRSDQLPDMLKRYQDLVEKNNGNIHRLEDIGRLQLAYNIQDMHKAHYVLINI</sequence>
<accession>A0A382LLJ1</accession>
<organism evidence="2">
    <name type="scientific">marine metagenome</name>
    <dbReference type="NCBI Taxonomy" id="408172"/>
    <lineage>
        <taxon>unclassified sequences</taxon>
        <taxon>metagenomes</taxon>
        <taxon>ecological metagenomes</taxon>
    </lineage>
</organism>
<dbReference type="InterPro" id="IPR035980">
    <property type="entry name" value="Ribosomal_bS6_sf"/>
</dbReference>
<dbReference type="NCBIfam" id="TIGR00166">
    <property type="entry name" value="S6"/>
    <property type="match status" value="1"/>
</dbReference>
<dbReference type="PANTHER" id="PTHR21011">
    <property type="entry name" value="MITOCHONDRIAL 28S RIBOSOMAL PROTEIN S6"/>
    <property type="match status" value="1"/>
</dbReference>
<dbReference type="GO" id="GO:0070181">
    <property type="term" value="F:small ribosomal subunit rRNA binding"/>
    <property type="evidence" value="ECO:0007669"/>
    <property type="project" value="TreeGrafter"/>
</dbReference>
<dbReference type="CDD" id="cd00473">
    <property type="entry name" value="bS6"/>
    <property type="match status" value="1"/>
</dbReference>
<protein>
    <recommendedName>
        <fullName evidence="3">30S ribosomal protein S6</fullName>
    </recommendedName>
</protein>
<dbReference type="Gene3D" id="3.30.70.60">
    <property type="match status" value="1"/>
</dbReference>
<evidence type="ECO:0000256" key="1">
    <source>
        <dbReference type="ARBA" id="ARBA00009512"/>
    </source>
</evidence>
<reference evidence="2" key="1">
    <citation type="submission" date="2018-05" db="EMBL/GenBank/DDBJ databases">
        <authorList>
            <person name="Lanie J.A."/>
            <person name="Ng W.-L."/>
            <person name="Kazmierczak K.M."/>
            <person name="Andrzejewski T.M."/>
            <person name="Davidsen T.M."/>
            <person name="Wayne K.J."/>
            <person name="Tettelin H."/>
            <person name="Glass J.I."/>
            <person name="Rusch D."/>
            <person name="Podicherti R."/>
            <person name="Tsui H.-C.T."/>
            <person name="Winkler M.E."/>
        </authorList>
    </citation>
    <scope>NUCLEOTIDE SEQUENCE</scope>
</reference>
<feature type="non-terminal residue" evidence="2">
    <location>
        <position position="64"/>
    </location>
</feature>
<evidence type="ECO:0008006" key="3">
    <source>
        <dbReference type="Google" id="ProtNLM"/>
    </source>
</evidence>
<gene>
    <name evidence="2" type="ORF">METZ01_LOCUS290423</name>
</gene>
<comment type="similarity">
    <text evidence="1">Belongs to the bacterial ribosomal protein bS6 family.</text>
</comment>
<dbReference type="AlphaFoldDB" id="A0A382LLJ1"/>
<dbReference type="GO" id="GO:0022627">
    <property type="term" value="C:cytosolic small ribosomal subunit"/>
    <property type="evidence" value="ECO:0007669"/>
    <property type="project" value="TreeGrafter"/>
</dbReference>
<dbReference type="InterPro" id="IPR020814">
    <property type="entry name" value="Ribosomal_S6_plastid/chlpt"/>
</dbReference>
<feature type="non-terminal residue" evidence="2">
    <location>
        <position position="1"/>
    </location>
</feature>
<name>A0A382LLJ1_9ZZZZ</name>
<dbReference type="Pfam" id="PF01250">
    <property type="entry name" value="Ribosomal_S6"/>
    <property type="match status" value="1"/>
</dbReference>
<dbReference type="SUPFAM" id="SSF54995">
    <property type="entry name" value="Ribosomal protein S6"/>
    <property type="match status" value="1"/>
</dbReference>
<evidence type="ECO:0000313" key="2">
    <source>
        <dbReference type="EMBL" id="SVC37569.1"/>
    </source>
</evidence>
<dbReference type="PANTHER" id="PTHR21011:SF1">
    <property type="entry name" value="SMALL RIBOSOMAL SUBUNIT PROTEIN BS6M"/>
    <property type="match status" value="1"/>
</dbReference>
<dbReference type="GO" id="GO:0003735">
    <property type="term" value="F:structural constituent of ribosome"/>
    <property type="evidence" value="ECO:0007669"/>
    <property type="project" value="InterPro"/>
</dbReference>
<dbReference type="EMBL" id="UINC01087847">
    <property type="protein sequence ID" value="SVC37569.1"/>
    <property type="molecule type" value="Genomic_DNA"/>
</dbReference>
<dbReference type="GO" id="GO:0006412">
    <property type="term" value="P:translation"/>
    <property type="evidence" value="ECO:0007669"/>
    <property type="project" value="InterPro"/>
</dbReference>
<dbReference type="InterPro" id="IPR014717">
    <property type="entry name" value="Transl_elong_EF1B/ribsomal_bS6"/>
</dbReference>
<proteinExistence type="inferred from homology"/>